<organism evidence="1 2">
    <name type="scientific">Parasphingorhabdus flavimaris</name>
    <dbReference type="NCBI Taxonomy" id="266812"/>
    <lineage>
        <taxon>Bacteria</taxon>
        <taxon>Pseudomonadati</taxon>
        <taxon>Pseudomonadota</taxon>
        <taxon>Alphaproteobacteria</taxon>
        <taxon>Sphingomonadales</taxon>
        <taxon>Sphingomonadaceae</taxon>
        <taxon>Parasphingorhabdus</taxon>
    </lineage>
</organism>
<evidence type="ECO:0000313" key="2">
    <source>
        <dbReference type="Proteomes" id="UP000652427"/>
    </source>
</evidence>
<gene>
    <name evidence="1" type="ORF">HUO14_08770</name>
</gene>
<dbReference type="Proteomes" id="UP000652427">
    <property type="component" value="Unassembled WGS sequence"/>
</dbReference>
<name>A0ABX2N2T2_9SPHN</name>
<comment type="caution">
    <text evidence="1">The sequence shown here is derived from an EMBL/GenBank/DDBJ whole genome shotgun (WGS) entry which is preliminary data.</text>
</comment>
<sequence>MAAMITSIAPSAAAEELRQGGKLLLTNGIASVEGSTGGGLASWSLIAGNETRDGIGGSVHATVAEFKDYRLDTEGLAVGFFNRVELSYARQALNTKAIGQALGLGYGYKLNQDIYGAKLRVAGDAVYGDPLMPQIAVGIQHKRNLDSQVTDAVGAAESEGTDFYVSATKLFLSHSILIGATARYTKANQGGLLGFGGDKNNDYGVQFEGSLGYQLSRKLVIGGEYRTKPDNLSIAREDDWYDFFAAYAINRNLTLAAAYVDLGSIATSAEQRGGLISLRASF</sequence>
<accession>A0ABX2N2T2</accession>
<reference evidence="1 2" key="1">
    <citation type="submission" date="2020-06" db="EMBL/GenBank/DDBJ databases">
        <authorList>
            <person name="Kim S.-J."/>
            <person name="Park S.-J."/>
        </authorList>
    </citation>
    <scope>NUCLEOTIDE SEQUENCE [LARGE SCALE GENOMIC DNA]</scope>
    <source>
        <strain evidence="1 2">SW-151</strain>
    </source>
</reference>
<dbReference type="Pfam" id="PF11231">
    <property type="entry name" value="DUF3034"/>
    <property type="match status" value="1"/>
</dbReference>
<evidence type="ECO:0000313" key="1">
    <source>
        <dbReference type="EMBL" id="NVD27993.1"/>
    </source>
</evidence>
<dbReference type="InterPro" id="IPR021393">
    <property type="entry name" value="DUF3034"/>
</dbReference>
<protein>
    <submittedName>
        <fullName evidence="1">DUF3034 family protein</fullName>
    </submittedName>
</protein>
<proteinExistence type="predicted"/>
<keyword evidence="2" id="KW-1185">Reference proteome</keyword>
<dbReference type="EMBL" id="JABWMH010000002">
    <property type="protein sequence ID" value="NVD27993.1"/>
    <property type="molecule type" value="Genomic_DNA"/>
</dbReference>